<dbReference type="CDD" id="cd21159">
    <property type="entry name" value="XendoU"/>
    <property type="match status" value="1"/>
</dbReference>
<evidence type="ECO:0000256" key="5">
    <source>
        <dbReference type="ARBA" id="ARBA00022723"/>
    </source>
</evidence>
<evidence type="ECO:0000256" key="4">
    <source>
        <dbReference type="ARBA" id="ARBA00022722"/>
    </source>
</evidence>
<dbReference type="GO" id="GO:0016787">
    <property type="term" value="F:hydrolase activity"/>
    <property type="evidence" value="ECO:0007669"/>
    <property type="project" value="UniProtKB-KW"/>
</dbReference>
<keyword evidence="8 11" id="KW-0694">RNA-binding</keyword>
<evidence type="ECO:0000256" key="3">
    <source>
        <dbReference type="ARBA" id="ARBA00011245"/>
    </source>
</evidence>
<keyword evidence="7 11" id="KW-0378">Hydrolase</keyword>
<dbReference type="Pfam" id="PF09412">
    <property type="entry name" value="XendoU"/>
    <property type="match status" value="1"/>
</dbReference>
<evidence type="ECO:0000256" key="1">
    <source>
        <dbReference type="ARBA" id="ARBA00001936"/>
    </source>
</evidence>
<dbReference type="OrthoDB" id="430326at2759"/>
<dbReference type="SUPFAM" id="SSF142877">
    <property type="entry name" value="EndoU-like"/>
    <property type="match status" value="1"/>
</dbReference>
<feature type="region of interest" description="Disordered" evidence="12">
    <location>
        <begin position="322"/>
        <end position="349"/>
    </location>
</feature>
<evidence type="ECO:0000313" key="15">
    <source>
        <dbReference type="RefSeq" id="XP_024882927.1"/>
    </source>
</evidence>
<dbReference type="RefSeq" id="XP_024882927.1">
    <property type="nucleotide sequence ID" value="XM_025027159.1"/>
</dbReference>
<keyword evidence="9 11" id="KW-0464">Manganese</keyword>
<feature type="compositionally biased region" description="Polar residues" evidence="12">
    <location>
        <begin position="334"/>
        <end position="347"/>
    </location>
</feature>
<comment type="similarity">
    <text evidence="2 11">Belongs to the ENDOU family.</text>
</comment>
<gene>
    <name evidence="15" type="primary">LOC112461781</name>
</gene>
<feature type="region of interest" description="Disordered" evidence="12">
    <location>
        <begin position="60"/>
        <end position="304"/>
    </location>
</feature>
<comment type="cofactor">
    <cofactor evidence="1 11">
        <name>Mn(2+)</name>
        <dbReference type="ChEBI" id="CHEBI:29035"/>
    </cofactor>
</comment>
<organism evidence="14 15">
    <name type="scientific">Temnothorax curvispinosus</name>
    <dbReference type="NCBI Taxonomy" id="300111"/>
    <lineage>
        <taxon>Eukaryota</taxon>
        <taxon>Metazoa</taxon>
        <taxon>Ecdysozoa</taxon>
        <taxon>Arthropoda</taxon>
        <taxon>Hexapoda</taxon>
        <taxon>Insecta</taxon>
        <taxon>Pterygota</taxon>
        <taxon>Neoptera</taxon>
        <taxon>Endopterygota</taxon>
        <taxon>Hymenoptera</taxon>
        <taxon>Apocrita</taxon>
        <taxon>Aculeata</taxon>
        <taxon>Formicoidea</taxon>
        <taxon>Formicidae</taxon>
        <taxon>Myrmicinae</taxon>
        <taxon>Temnothorax</taxon>
    </lineage>
</organism>
<dbReference type="PANTHER" id="PTHR12439:SF42">
    <property type="entry name" value="ENDORIBONUCLEASE-RELATED"/>
    <property type="match status" value="1"/>
</dbReference>
<evidence type="ECO:0000256" key="10">
    <source>
        <dbReference type="ARBA" id="ARBA00023239"/>
    </source>
</evidence>
<feature type="compositionally biased region" description="Polar residues" evidence="12">
    <location>
        <begin position="162"/>
        <end position="211"/>
    </location>
</feature>
<dbReference type="GO" id="GO:0016829">
    <property type="term" value="F:lyase activity"/>
    <property type="evidence" value="ECO:0007669"/>
    <property type="project" value="UniProtKB-KW"/>
</dbReference>
<keyword evidence="4 11" id="KW-0540">Nuclease</keyword>
<comment type="subunit">
    <text evidence="3 11">Monomer.</text>
</comment>
<keyword evidence="11" id="KW-0732">Signal</keyword>
<dbReference type="InterPro" id="IPR037227">
    <property type="entry name" value="EndoU-like"/>
</dbReference>
<dbReference type="PANTHER" id="PTHR12439">
    <property type="entry name" value="PLACENTAL PROTEIN 11-RELATED"/>
    <property type="match status" value="1"/>
</dbReference>
<feature type="signal peptide" evidence="11">
    <location>
        <begin position="1"/>
        <end position="22"/>
    </location>
</feature>
<proteinExistence type="inferred from homology"/>
<keyword evidence="14" id="KW-1185">Reference proteome</keyword>
<protein>
    <submittedName>
        <fullName evidence="15">Poly(U)-specific endoribonuclease homolog</fullName>
    </submittedName>
</protein>
<evidence type="ECO:0000313" key="14">
    <source>
        <dbReference type="Proteomes" id="UP000504618"/>
    </source>
</evidence>
<dbReference type="PROSITE" id="PS51959">
    <property type="entry name" value="ENDOU"/>
    <property type="match status" value="1"/>
</dbReference>
<feature type="chain" id="PRO_5027137666" evidence="11">
    <location>
        <begin position="23"/>
        <end position="616"/>
    </location>
</feature>
<feature type="domain" description="EndoU" evidence="13">
    <location>
        <begin position="348"/>
        <end position="616"/>
    </location>
</feature>
<evidence type="ECO:0000256" key="11">
    <source>
        <dbReference type="RuleBase" id="RU367085"/>
    </source>
</evidence>
<evidence type="ECO:0000256" key="6">
    <source>
        <dbReference type="ARBA" id="ARBA00022759"/>
    </source>
</evidence>
<sequence length="616" mass="65600">MKHQVFIVLVVTLLLYVGNSEAGWKFWKKDKETTTSTTTTTATPTSVQSVTTPTKATIVGGPTVPAANPGTVVTGTANSGPAIGVDSTRPNVRNNARPNRPNPGTEVGLDIAVPRPNKPGVGGGNGQSYRDWAVDFTGAGEPGQNQPSRTPGLATNGDRTRPNSPTDLRPTSVSGNIPVQPTQPSVAGSRNTPQPLPRSTSTAPKPTSAPSVQPHVTPGSTTTAIPPARAGQNGPSSPNRPSSGQTWANVVAGGTRGSASPTGLPRQPEYPGGNERRTLPGAPTRPDQSPQPNRPASPGAGGAAAAAAGAAGGAAAVAGAAAATDRVSDPTKKVYSSNPTYSKGNTVTDEDLEKLSEALYIKETNNNANQHITVNLQKQTTSSSLTDQAPQPLLTVNPEALQIPTVQRVLSIFDNYQLDTHTNEYISPAQRQEESLLVDTFLSTNVMSAAMRFLADKGFVRQDYYEYKDILRRIWFNLFSRGQGRIGSTGFEHVFMAETKQVDSGTEVLGLHNWIFFNAEETKRHIDYLGYIKKKDLGNKGSVIKMHAKFNGYDKPVASMFVGTSPELEMALYTVCFYARPDGNCPVSLGGTKFNIITRKFRYRGKDLIGTAYPDI</sequence>
<dbReference type="InterPro" id="IPR018998">
    <property type="entry name" value="EndoU_C"/>
</dbReference>
<keyword evidence="6 11" id="KW-0255">Endonuclease</keyword>
<evidence type="ECO:0000256" key="8">
    <source>
        <dbReference type="ARBA" id="ARBA00022884"/>
    </source>
</evidence>
<dbReference type="Proteomes" id="UP000504618">
    <property type="component" value="Unplaced"/>
</dbReference>
<dbReference type="GO" id="GO:0003723">
    <property type="term" value="F:RNA binding"/>
    <property type="evidence" value="ECO:0007669"/>
    <property type="project" value="UniProtKB-UniRule"/>
</dbReference>
<dbReference type="InterPro" id="IPR039787">
    <property type="entry name" value="ENDOU"/>
</dbReference>
<dbReference type="AlphaFoldDB" id="A0A6J1QKE8"/>
<keyword evidence="10" id="KW-0456">Lyase</keyword>
<evidence type="ECO:0000256" key="9">
    <source>
        <dbReference type="ARBA" id="ARBA00023211"/>
    </source>
</evidence>
<evidence type="ECO:0000256" key="7">
    <source>
        <dbReference type="ARBA" id="ARBA00022801"/>
    </source>
</evidence>
<dbReference type="GO" id="GO:0004521">
    <property type="term" value="F:RNA endonuclease activity"/>
    <property type="evidence" value="ECO:0007669"/>
    <property type="project" value="UniProtKB-UniRule"/>
</dbReference>
<accession>A0A6J1QKE8</accession>
<name>A0A6J1QKE8_9HYME</name>
<dbReference type="GeneID" id="112461781"/>
<evidence type="ECO:0000256" key="2">
    <source>
        <dbReference type="ARBA" id="ARBA00010168"/>
    </source>
</evidence>
<feature type="compositionally biased region" description="Low complexity" evidence="12">
    <location>
        <begin position="231"/>
        <end position="245"/>
    </location>
</feature>
<evidence type="ECO:0000256" key="12">
    <source>
        <dbReference type="SAM" id="MobiDB-lite"/>
    </source>
</evidence>
<keyword evidence="5 11" id="KW-0479">Metal-binding</keyword>
<dbReference type="GO" id="GO:0046872">
    <property type="term" value="F:metal ion binding"/>
    <property type="evidence" value="ECO:0007669"/>
    <property type="project" value="UniProtKB-UniRule"/>
</dbReference>
<evidence type="ECO:0000259" key="13">
    <source>
        <dbReference type="PROSITE" id="PS51959"/>
    </source>
</evidence>
<reference evidence="15" key="1">
    <citation type="submission" date="2025-08" db="UniProtKB">
        <authorList>
            <consortium name="RefSeq"/>
        </authorList>
    </citation>
    <scope>IDENTIFICATION</scope>
    <source>
        <tissue evidence="15">Whole body</tissue>
    </source>
</reference>
<feature type="compositionally biased region" description="Low complexity" evidence="12">
    <location>
        <begin position="89"/>
        <end position="103"/>
    </location>
</feature>